<proteinExistence type="predicted"/>
<dbReference type="HOGENOM" id="CLU_019134_4_2_12"/>
<evidence type="ECO:0000256" key="1">
    <source>
        <dbReference type="PIRSR" id="PIRSR001220-1"/>
    </source>
</evidence>
<evidence type="ECO:0000256" key="2">
    <source>
        <dbReference type="PIRSR" id="PIRSR001220-2"/>
    </source>
</evidence>
<gene>
    <name evidence="4" type="ordered locus">SpiGrapes_1457</name>
</gene>
<dbReference type="KEGG" id="sgp:SpiGrapes_1457"/>
<feature type="binding site" evidence="2">
    <location>
        <begin position="84"/>
        <end position="85"/>
    </location>
    <ligand>
        <name>substrate</name>
    </ligand>
</feature>
<organism evidence="4 5">
    <name type="scientific">Sphaerochaeta pleomorpha (strain ATCC BAA-1885 / DSM 22778 / Grapes)</name>
    <dbReference type="NCBI Taxonomy" id="158190"/>
    <lineage>
        <taxon>Bacteria</taxon>
        <taxon>Pseudomonadati</taxon>
        <taxon>Spirochaetota</taxon>
        <taxon>Spirochaetia</taxon>
        <taxon>Spirochaetales</taxon>
        <taxon>Sphaerochaetaceae</taxon>
        <taxon>Sphaerochaeta</taxon>
    </lineage>
</organism>
<dbReference type="PIRSF" id="PIRSF500176">
    <property type="entry name" value="L_ASNase"/>
    <property type="match status" value="1"/>
</dbReference>
<dbReference type="InterPro" id="IPR037152">
    <property type="entry name" value="L-asparaginase_N_sf"/>
</dbReference>
<evidence type="ECO:0000313" key="4">
    <source>
        <dbReference type="EMBL" id="AEV29268.1"/>
    </source>
</evidence>
<dbReference type="InterPro" id="IPR027474">
    <property type="entry name" value="L-asparaginase_N"/>
</dbReference>
<dbReference type="GO" id="GO:0016740">
    <property type="term" value="F:transferase activity"/>
    <property type="evidence" value="ECO:0007669"/>
    <property type="project" value="UniProtKB-KW"/>
</dbReference>
<dbReference type="Pfam" id="PF00710">
    <property type="entry name" value="Asparaginase"/>
    <property type="match status" value="1"/>
</dbReference>
<dbReference type="STRING" id="158190.SpiGrapes_1457"/>
<dbReference type="PRINTS" id="PR00139">
    <property type="entry name" value="ASNGLNASE"/>
</dbReference>
<keyword evidence="5" id="KW-1185">Reference proteome</keyword>
<reference evidence="4 5" key="1">
    <citation type="submission" date="2011-11" db="EMBL/GenBank/DDBJ databases">
        <title>Complete sequence of Spirochaeta sp. grapes.</title>
        <authorList>
            <consortium name="US DOE Joint Genome Institute"/>
            <person name="Lucas S."/>
            <person name="Han J."/>
            <person name="Lapidus A."/>
            <person name="Cheng J.-F."/>
            <person name="Goodwin L."/>
            <person name="Pitluck S."/>
            <person name="Peters L."/>
            <person name="Ovchinnikova G."/>
            <person name="Munk A.C."/>
            <person name="Detter J.C."/>
            <person name="Han C."/>
            <person name="Tapia R."/>
            <person name="Land M."/>
            <person name="Hauser L."/>
            <person name="Kyrpides N."/>
            <person name="Ivanova N."/>
            <person name="Pagani I."/>
            <person name="Ritalahtilisa K."/>
            <person name="Loeffler F."/>
            <person name="Woyke T."/>
        </authorList>
    </citation>
    <scope>NUCLEOTIDE SEQUENCE [LARGE SCALE GENOMIC DNA]</scope>
    <source>
        <strain evidence="5">ATCC BAA-1885 / DSM 22778 / Grapes</strain>
    </source>
</reference>
<dbReference type="PROSITE" id="PS51732">
    <property type="entry name" value="ASN_GLN_ASE_3"/>
    <property type="match status" value="1"/>
</dbReference>
<dbReference type="PIRSF" id="PIRSF001220">
    <property type="entry name" value="L-ASNase_gatD"/>
    <property type="match status" value="1"/>
</dbReference>
<name>G8QV32_SPHPG</name>
<accession>G8QV32</accession>
<keyword evidence="4" id="KW-0808">Transferase</keyword>
<dbReference type="Gene3D" id="3.40.50.1170">
    <property type="entry name" value="L-asparaginase, N-terminal domain"/>
    <property type="match status" value="1"/>
</dbReference>
<dbReference type="RefSeq" id="WP_014270116.1">
    <property type="nucleotide sequence ID" value="NC_016633.1"/>
</dbReference>
<dbReference type="GO" id="GO:0004067">
    <property type="term" value="F:asparaginase activity"/>
    <property type="evidence" value="ECO:0007669"/>
    <property type="project" value="UniProtKB-UniRule"/>
</dbReference>
<dbReference type="PANTHER" id="PTHR11707">
    <property type="entry name" value="L-ASPARAGINASE"/>
    <property type="match status" value="1"/>
</dbReference>
<dbReference type="Proteomes" id="UP000005632">
    <property type="component" value="Chromosome"/>
</dbReference>
<dbReference type="AlphaFoldDB" id="G8QV32"/>
<dbReference type="eggNOG" id="COG0252">
    <property type="taxonomic scope" value="Bacteria"/>
</dbReference>
<dbReference type="OrthoDB" id="9788068at2"/>
<dbReference type="InterPro" id="IPR036152">
    <property type="entry name" value="Asp/glu_Ase-like_sf"/>
</dbReference>
<feature type="active site" description="O-isoaspartyl threonine intermediate" evidence="1">
    <location>
        <position position="13"/>
    </location>
</feature>
<dbReference type="SUPFAM" id="SSF53774">
    <property type="entry name" value="Glutaminase/Asparaginase"/>
    <property type="match status" value="1"/>
</dbReference>
<evidence type="ECO:0000313" key="5">
    <source>
        <dbReference type="Proteomes" id="UP000005632"/>
    </source>
</evidence>
<dbReference type="PANTHER" id="PTHR11707:SF28">
    <property type="entry name" value="60 KDA LYSOPHOSPHOLIPASE"/>
    <property type="match status" value="1"/>
</dbReference>
<feature type="domain" description="L-asparaginase N-terminal" evidence="3">
    <location>
        <begin position="5"/>
        <end position="156"/>
    </location>
</feature>
<dbReference type="InterPro" id="IPR006034">
    <property type="entry name" value="Asparaginase/glutaminase-like"/>
</dbReference>
<dbReference type="EMBL" id="CP003155">
    <property type="protein sequence ID" value="AEV29268.1"/>
    <property type="molecule type" value="Genomic_DNA"/>
</dbReference>
<protein>
    <submittedName>
        <fullName evidence="4">L-asparaginase/GlutRNAGln amidotransferase subunit D</fullName>
    </submittedName>
</protein>
<evidence type="ECO:0000259" key="3">
    <source>
        <dbReference type="Pfam" id="PF00710"/>
    </source>
</evidence>
<feature type="binding site" evidence="2">
    <location>
        <position position="55"/>
    </location>
    <ligand>
        <name>substrate</name>
    </ligand>
</feature>
<sequence length="166" mass="18359">MAQELRIITTGGTFDKQYDAIKGELTFRESQLPRILQQARCTLTVQLEGPLAIDSLYMTEEQRHEVAASCLSSNEDRIVVIHGTDTMCKTAAVVAEAMGKENTHVIVFTGAMIPYSLENSDAVFNLGCAITAVQTLKAGVYICMSGRIFPWDNCIKNKDKGIFEYL</sequence>